<dbReference type="InterPro" id="IPR001584">
    <property type="entry name" value="Integrase_cat-core"/>
</dbReference>
<organism evidence="3 5">
    <name type="scientific">Cucumis melo var. makuwa</name>
    <name type="common">Oriental melon</name>
    <dbReference type="NCBI Taxonomy" id="1194695"/>
    <lineage>
        <taxon>Eukaryota</taxon>
        <taxon>Viridiplantae</taxon>
        <taxon>Streptophyta</taxon>
        <taxon>Embryophyta</taxon>
        <taxon>Tracheophyta</taxon>
        <taxon>Spermatophyta</taxon>
        <taxon>Magnoliopsida</taxon>
        <taxon>eudicotyledons</taxon>
        <taxon>Gunneridae</taxon>
        <taxon>Pentapetalae</taxon>
        <taxon>rosids</taxon>
        <taxon>fabids</taxon>
        <taxon>Cucurbitales</taxon>
        <taxon>Cucurbitaceae</taxon>
        <taxon>Benincaseae</taxon>
        <taxon>Cucumis</taxon>
    </lineage>
</organism>
<evidence type="ECO:0000313" key="5">
    <source>
        <dbReference type="Proteomes" id="UP000321393"/>
    </source>
</evidence>
<dbReference type="InterPro" id="IPR036397">
    <property type="entry name" value="RNaseH_sf"/>
</dbReference>
<dbReference type="GO" id="GO:0003676">
    <property type="term" value="F:nucleic acid binding"/>
    <property type="evidence" value="ECO:0007669"/>
    <property type="project" value="InterPro"/>
</dbReference>
<dbReference type="PANTHER" id="PTHR42648">
    <property type="entry name" value="TRANSPOSASE, PUTATIVE-RELATED"/>
    <property type="match status" value="1"/>
</dbReference>
<feature type="domain" description="Integrase catalytic" evidence="2">
    <location>
        <begin position="92"/>
        <end position="180"/>
    </location>
</feature>
<dbReference type="GO" id="GO:0015074">
    <property type="term" value="P:DNA integration"/>
    <property type="evidence" value="ECO:0007669"/>
    <property type="project" value="InterPro"/>
</dbReference>
<dbReference type="Proteomes" id="UP000321947">
    <property type="component" value="Unassembled WGS sequence"/>
</dbReference>
<comment type="caution">
    <text evidence="3">The sequence shown here is derived from an EMBL/GenBank/DDBJ whole genome shotgun (WGS) entry which is preliminary data.</text>
</comment>
<name>A0A5A7SPP7_CUCMM</name>
<evidence type="ECO:0000313" key="4">
    <source>
        <dbReference type="EMBL" id="TYK11628.1"/>
    </source>
</evidence>
<reference evidence="5 6" key="1">
    <citation type="submission" date="2019-08" db="EMBL/GenBank/DDBJ databases">
        <title>Draft genome sequences of two oriental melons (Cucumis melo L. var makuwa).</title>
        <authorList>
            <person name="Kwon S.-Y."/>
        </authorList>
    </citation>
    <scope>NUCLEOTIDE SEQUENCE [LARGE SCALE GENOMIC DNA]</scope>
    <source>
        <strain evidence="6">cv. Chang Bougi</strain>
        <strain evidence="5">cv. SW 3</strain>
        <tissue evidence="3">Leaf</tissue>
    </source>
</reference>
<dbReference type="AlphaFoldDB" id="A0A5A7SPP7"/>
<evidence type="ECO:0000313" key="6">
    <source>
        <dbReference type="Proteomes" id="UP000321947"/>
    </source>
</evidence>
<dbReference type="Proteomes" id="UP000321393">
    <property type="component" value="Unassembled WGS sequence"/>
</dbReference>
<dbReference type="InterPro" id="IPR012337">
    <property type="entry name" value="RNaseH-like_sf"/>
</dbReference>
<dbReference type="PROSITE" id="PS50994">
    <property type="entry name" value="INTEGRASE"/>
    <property type="match status" value="1"/>
</dbReference>
<proteinExistence type="predicted"/>
<feature type="signal peptide" evidence="1">
    <location>
        <begin position="1"/>
        <end position="24"/>
    </location>
</feature>
<protein>
    <submittedName>
        <fullName evidence="3">Beta-galactosidase</fullName>
    </submittedName>
</protein>
<dbReference type="Gene3D" id="3.30.420.10">
    <property type="entry name" value="Ribonuclease H-like superfamily/Ribonuclease H"/>
    <property type="match status" value="1"/>
</dbReference>
<dbReference type="EMBL" id="SSTD01010688">
    <property type="protein sequence ID" value="TYK11628.1"/>
    <property type="molecule type" value="Genomic_DNA"/>
</dbReference>
<dbReference type="InterPro" id="IPR039537">
    <property type="entry name" value="Retrotran_Ty1/copia-like"/>
</dbReference>
<feature type="chain" id="PRO_5042721895" evidence="1">
    <location>
        <begin position="25"/>
        <end position="180"/>
    </location>
</feature>
<dbReference type="STRING" id="1194695.A0A5A7SPP7"/>
<dbReference type="OrthoDB" id="913584at2759"/>
<dbReference type="SUPFAM" id="SSF53098">
    <property type="entry name" value="Ribonuclease H-like"/>
    <property type="match status" value="1"/>
</dbReference>
<evidence type="ECO:0000256" key="1">
    <source>
        <dbReference type="SAM" id="SignalP"/>
    </source>
</evidence>
<dbReference type="PANTHER" id="PTHR42648:SF31">
    <property type="entry name" value="RNA-DIRECTED DNA POLYMERASE"/>
    <property type="match status" value="1"/>
</dbReference>
<accession>A0A5A7SPP7</accession>
<gene>
    <name evidence="4" type="ORF">E5676_scaffold263G00780</name>
    <name evidence="3" type="ORF">E6C27_scaffold19G001280</name>
</gene>
<evidence type="ECO:0000313" key="3">
    <source>
        <dbReference type="EMBL" id="KAA0026171.1"/>
    </source>
</evidence>
<sequence length="180" mass="20264">MLGRLPTPLSPLVLLLVKPALILGHKSFDRFLGALCLLYPYVDNEKIRIADGSLAPIVEKGQIVLNDKSEVSSIFQNFYHTIETQFHTKIAILWSDNGRKFQNHNLSEFLASKGIVHQTSCAYTPQQNGVAERKNRHLVEVARSLMLSTSLPSYLWGDAILTVVHLINRMPSHTSTFRLL</sequence>
<evidence type="ECO:0000259" key="2">
    <source>
        <dbReference type="PROSITE" id="PS50994"/>
    </source>
</evidence>
<keyword evidence="1" id="KW-0732">Signal</keyword>
<dbReference type="EMBL" id="SSTE01022979">
    <property type="protein sequence ID" value="KAA0026171.1"/>
    <property type="molecule type" value="Genomic_DNA"/>
</dbReference>